<dbReference type="InParanoid" id="A0A0C2XFG9"/>
<keyword evidence="2" id="KW-1185">Reference proteome</keyword>
<sequence>MRRGWLWNCKHQTIVIVVSSNIQIQTTCPATDDAAQHEQNAFQSVSNNCPYHQEADTPANGALYPTPMWEG</sequence>
<reference evidence="1 2" key="1">
    <citation type="submission" date="2014-04" db="EMBL/GenBank/DDBJ databases">
        <title>Evolutionary Origins and Diversification of the Mycorrhizal Mutualists.</title>
        <authorList>
            <consortium name="DOE Joint Genome Institute"/>
            <consortium name="Mycorrhizal Genomics Consortium"/>
            <person name="Kohler A."/>
            <person name="Kuo A."/>
            <person name="Nagy L.G."/>
            <person name="Floudas D."/>
            <person name="Copeland A."/>
            <person name="Barry K.W."/>
            <person name="Cichocki N."/>
            <person name="Veneault-Fourrey C."/>
            <person name="LaButti K."/>
            <person name="Lindquist E.A."/>
            <person name="Lipzen A."/>
            <person name="Lundell T."/>
            <person name="Morin E."/>
            <person name="Murat C."/>
            <person name="Riley R."/>
            <person name="Ohm R."/>
            <person name="Sun H."/>
            <person name="Tunlid A."/>
            <person name="Henrissat B."/>
            <person name="Grigoriev I.V."/>
            <person name="Hibbett D.S."/>
            <person name="Martin F."/>
        </authorList>
    </citation>
    <scope>NUCLEOTIDE SEQUENCE [LARGE SCALE GENOMIC DNA]</scope>
    <source>
        <strain evidence="1 2">Koide BX008</strain>
    </source>
</reference>
<name>A0A0C2XFG9_AMAMK</name>
<organism evidence="1 2">
    <name type="scientific">Amanita muscaria (strain Koide BX008)</name>
    <dbReference type="NCBI Taxonomy" id="946122"/>
    <lineage>
        <taxon>Eukaryota</taxon>
        <taxon>Fungi</taxon>
        <taxon>Dikarya</taxon>
        <taxon>Basidiomycota</taxon>
        <taxon>Agaricomycotina</taxon>
        <taxon>Agaricomycetes</taxon>
        <taxon>Agaricomycetidae</taxon>
        <taxon>Agaricales</taxon>
        <taxon>Pluteineae</taxon>
        <taxon>Amanitaceae</taxon>
        <taxon>Amanita</taxon>
    </lineage>
</organism>
<proteinExistence type="predicted"/>
<dbReference type="HOGENOM" id="CLU_2739468_0_0_1"/>
<dbReference type="Proteomes" id="UP000054549">
    <property type="component" value="Unassembled WGS sequence"/>
</dbReference>
<protein>
    <submittedName>
        <fullName evidence="1">Uncharacterized protein</fullName>
    </submittedName>
</protein>
<gene>
    <name evidence="1" type="ORF">M378DRAFT_159426</name>
</gene>
<evidence type="ECO:0000313" key="2">
    <source>
        <dbReference type="Proteomes" id="UP000054549"/>
    </source>
</evidence>
<dbReference type="AlphaFoldDB" id="A0A0C2XFG9"/>
<accession>A0A0C2XFG9</accession>
<evidence type="ECO:0000313" key="1">
    <source>
        <dbReference type="EMBL" id="KIL67608.1"/>
    </source>
</evidence>
<dbReference type="EMBL" id="KN818231">
    <property type="protein sequence ID" value="KIL67608.1"/>
    <property type="molecule type" value="Genomic_DNA"/>
</dbReference>